<gene>
    <name evidence="1" type="ORF">BECKLPF1236B_GA0070989_10994</name>
</gene>
<accession>A0A450WHY0</accession>
<name>A0A450WHY0_9GAMM</name>
<organism evidence="1">
    <name type="scientific">Candidatus Kentrum sp. LPFa</name>
    <dbReference type="NCBI Taxonomy" id="2126335"/>
    <lineage>
        <taxon>Bacteria</taxon>
        <taxon>Pseudomonadati</taxon>
        <taxon>Pseudomonadota</taxon>
        <taxon>Gammaproteobacteria</taxon>
        <taxon>Candidatus Kentrum</taxon>
    </lineage>
</organism>
<protein>
    <submittedName>
        <fullName evidence="1">Uncharacterized protein</fullName>
    </submittedName>
</protein>
<evidence type="ECO:0000313" key="1">
    <source>
        <dbReference type="EMBL" id="VFK16635.1"/>
    </source>
</evidence>
<reference evidence="1" key="1">
    <citation type="submission" date="2019-02" db="EMBL/GenBank/DDBJ databases">
        <authorList>
            <person name="Gruber-Vodicka R. H."/>
            <person name="Seah K. B. B."/>
        </authorList>
    </citation>
    <scope>NUCLEOTIDE SEQUENCE</scope>
    <source>
        <strain evidence="1">BECK_S313</strain>
    </source>
</reference>
<sequence length="82" mass="9167">MATKFGSGYVSKYFVDLWTSPSDRPSPFGTCGQPGQTTSCCPLPAYPLRPLAHRVHKGYNNQIIFDAQKIHQNLPVNLLIFQ</sequence>
<proteinExistence type="predicted"/>
<dbReference type="AlphaFoldDB" id="A0A450WHY0"/>
<dbReference type="EMBL" id="CAADFK010000099">
    <property type="protein sequence ID" value="VFK16635.1"/>
    <property type="molecule type" value="Genomic_DNA"/>
</dbReference>